<evidence type="ECO:0000313" key="2">
    <source>
        <dbReference type="Proteomes" id="UP001161916"/>
    </source>
</evidence>
<dbReference type="RefSeq" id="WP_281105249.1">
    <property type="nucleotide sequence ID" value="NZ_JAOPMH010000001.1"/>
</dbReference>
<gene>
    <name evidence="1" type="ORF">OB951_00215</name>
</gene>
<accession>A0AA43T2F2</accession>
<organism evidence="1 2">
    <name type="scientific">Bifidobacterium catenulatum subsp. kashiwanohense</name>
    <dbReference type="NCBI Taxonomy" id="630129"/>
    <lineage>
        <taxon>Bacteria</taxon>
        <taxon>Bacillati</taxon>
        <taxon>Actinomycetota</taxon>
        <taxon>Actinomycetes</taxon>
        <taxon>Bifidobacteriales</taxon>
        <taxon>Bifidobacteriaceae</taxon>
        <taxon>Bifidobacterium</taxon>
    </lineage>
</organism>
<comment type="caution">
    <text evidence="1">The sequence shown here is derived from an EMBL/GenBank/DDBJ whole genome shotgun (WGS) entry which is preliminary data.</text>
</comment>
<proteinExistence type="predicted"/>
<sequence>MTDRVRISALRKTGDHRARIAILSGDGGVKAYDIWLEQPVPDEPDIRTLIHLIEQGVDGLPDDIIDWLVKDGLPSADLWESLRFDRAGDPSRRIARSLSVAELKRLISMSVGEIGIHQWRDGYRMREMEEQR</sequence>
<dbReference type="Proteomes" id="UP001161916">
    <property type="component" value="Unassembled WGS sequence"/>
</dbReference>
<dbReference type="EMBL" id="JAOPMH010000001">
    <property type="protein sequence ID" value="MDH7889054.1"/>
    <property type="molecule type" value="Genomic_DNA"/>
</dbReference>
<name>A0AA43T2F2_9BIFI</name>
<evidence type="ECO:0000313" key="1">
    <source>
        <dbReference type="EMBL" id="MDH7889054.1"/>
    </source>
</evidence>
<reference evidence="1" key="1">
    <citation type="submission" date="2022-09" db="EMBL/GenBank/DDBJ databases">
        <authorList>
            <person name="Orihara K."/>
        </authorList>
    </citation>
    <scope>NUCLEOTIDE SEQUENCE</scope>
    <source>
        <strain evidence="1">YIT 13062</strain>
    </source>
</reference>
<protein>
    <submittedName>
        <fullName evidence="1">Uncharacterized protein</fullName>
    </submittedName>
</protein>
<dbReference type="AlphaFoldDB" id="A0AA43T2F2"/>
<reference evidence="1" key="2">
    <citation type="journal article" date="2023" name="Gut Microbes">
        <title>Characterization of Bifidobacterium kashiwanohense that utilizes both milk- and plant-derived oligosaccharides.</title>
        <authorList>
            <person name="Orihara K."/>
            <person name="Yahagi K."/>
            <person name="Saito Y."/>
            <person name="Watanabe Y."/>
            <person name="Sasai T."/>
            <person name="Hara T."/>
            <person name="Tsukuda N."/>
            <person name="Oki K."/>
            <person name="Fujimoto J."/>
            <person name="Matsuki T."/>
        </authorList>
    </citation>
    <scope>NUCLEOTIDE SEQUENCE</scope>
    <source>
        <strain evidence="1">YIT 13062</strain>
    </source>
</reference>